<gene>
    <name evidence="1" type="ORF">GGR48_002372</name>
</gene>
<proteinExistence type="predicted"/>
<dbReference type="GO" id="GO:0016757">
    <property type="term" value="F:glycosyltransferase activity"/>
    <property type="evidence" value="ECO:0007669"/>
    <property type="project" value="TreeGrafter"/>
</dbReference>
<evidence type="ECO:0000313" key="2">
    <source>
        <dbReference type="Proteomes" id="UP000538670"/>
    </source>
</evidence>
<keyword evidence="1" id="KW-0808">Transferase</keyword>
<name>A0A7W6ADH8_9SPHN</name>
<comment type="caution">
    <text evidence="1">The sequence shown here is derived from an EMBL/GenBank/DDBJ whole genome shotgun (WGS) entry which is preliminary data.</text>
</comment>
<organism evidence="1 2">
    <name type="scientific">Sphingomonas pseudosanguinis</name>
    <dbReference type="NCBI Taxonomy" id="413712"/>
    <lineage>
        <taxon>Bacteria</taxon>
        <taxon>Pseudomonadati</taxon>
        <taxon>Pseudomonadota</taxon>
        <taxon>Alphaproteobacteria</taxon>
        <taxon>Sphingomonadales</taxon>
        <taxon>Sphingomonadaceae</taxon>
        <taxon>Sphingomonas</taxon>
    </lineage>
</organism>
<protein>
    <submittedName>
        <fullName evidence="1">Sugar transferase (PEP-CTERM/EpsH1 system associated)</fullName>
    </submittedName>
</protein>
<dbReference type="AlphaFoldDB" id="A0A7W6ADH8"/>
<dbReference type="NCBIfam" id="TIGR03087">
    <property type="entry name" value="stp1"/>
    <property type="match status" value="1"/>
</dbReference>
<dbReference type="CDD" id="cd03801">
    <property type="entry name" value="GT4_PimA-like"/>
    <property type="match status" value="1"/>
</dbReference>
<dbReference type="Proteomes" id="UP000538670">
    <property type="component" value="Unassembled WGS sequence"/>
</dbReference>
<evidence type="ECO:0000313" key="1">
    <source>
        <dbReference type="EMBL" id="MBB3879938.1"/>
    </source>
</evidence>
<dbReference type="Pfam" id="PF13692">
    <property type="entry name" value="Glyco_trans_1_4"/>
    <property type="match status" value="1"/>
</dbReference>
<dbReference type="EMBL" id="JACIDH010000010">
    <property type="protein sequence ID" value="MBB3879938.1"/>
    <property type="molecule type" value="Genomic_DNA"/>
</dbReference>
<reference evidence="1 2" key="1">
    <citation type="submission" date="2020-08" db="EMBL/GenBank/DDBJ databases">
        <title>Genomic Encyclopedia of Type Strains, Phase IV (KMG-IV): sequencing the most valuable type-strain genomes for metagenomic binning, comparative biology and taxonomic classification.</title>
        <authorList>
            <person name="Goeker M."/>
        </authorList>
    </citation>
    <scope>NUCLEOTIDE SEQUENCE [LARGE SCALE GENOMIC DNA]</scope>
    <source>
        <strain evidence="1 2">DSM 19512</strain>
    </source>
</reference>
<dbReference type="Gene3D" id="3.40.50.2000">
    <property type="entry name" value="Glycogen Phosphorylase B"/>
    <property type="match status" value="1"/>
</dbReference>
<dbReference type="InterPro" id="IPR017521">
    <property type="entry name" value="Sugar_tfrase_PEP-CTERM_Stp1"/>
</dbReference>
<keyword evidence="2" id="KW-1185">Reference proteome</keyword>
<dbReference type="InterPro" id="IPR050194">
    <property type="entry name" value="Glycosyltransferase_grp1"/>
</dbReference>
<dbReference type="PANTHER" id="PTHR45947">
    <property type="entry name" value="SULFOQUINOVOSYL TRANSFERASE SQD2"/>
    <property type="match status" value="1"/>
</dbReference>
<dbReference type="PANTHER" id="PTHR45947:SF3">
    <property type="entry name" value="SULFOQUINOVOSYL TRANSFERASE SQD2"/>
    <property type="match status" value="1"/>
</dbReference>
<sequence length="384" mass="40854">MRDLLFLAHRVPFPPDRGDKIRSYHILRHLRRDWRVHLCTFGESEADLDPPAAFTDLLAGCHIIRRSKSTPVAALQALATGAPVSLTAFAHPAMTKAVRTVRRQGVAAAYIFSGQMAQYAGEEPTIMDMVDVDSAKFAALAERAAGLKRIMLAREARLLGGFERRVAAGMAATLFVSEAEAALFRAGGGEGRIVAVENGIDAAVHDPALVTPVAEAGPLIVFTGQMDYQPNIDAVTHFAKAILPLVRQAHAAVRFAIVGRAPTPAVRRLAGEAVIVTGEVPDTRIWLAAAAVCVAPLMLARGIQNKVLEAMAMARPIVASRAAAEGIDHGGTIAVADGDRDFADKVIAALSGPAANPAARAQVLDRYDWNARLAPLDQLLKDIV</sequence>
<dbReference type="SUPFAM" id="SSF53756">
    <property type="entry name" value="UDP-Glycosyltransferase/glycogen phosphorylase"/>
    <property type="match status" value="1"/>
</dbReference>
<accession>A0A7W6ADH8</accession>
<dbReference type="RefSeq" id="WP_183952064.1">
    <property type="nucleotide sequence ID" value="NZ_JACIDH010000010.1"/>
</dbReference>